<comment type="caution">
    <text evidence="2">The sequence shown here is derived from an EMBL/GenBank/DDBJ whole genome shotgun (WGS) entry which is preliminary data.</text>
</comment>
<dbReference type="AlphaFoldDB" id="A0A7C5R7N6"/>
<dbReference type="Gene3D" id="1.20.5.160">
    <property type="entry name" value="Bacterial aa3 type cytochrome c oxidase subunit IV"/>
    <property type="match status" value="1"/>
</dbReference>
<reference evidence="2" key="1">
    <citation type="journal article" date="2020" name="mSystems">
        <title>Genome- and Community-Level Interaction Insights into Carbon Utilization and Element Cycling Functions of Hydrothermarchaeota in Hydrothermal Sediment.</title>
        <authorList>
            <person name="Zhou Z."/>
            <person name="Liu Y."/>
            <person name="Xu W."/>
            <person name="Pan J."/>
            <person name="Luo Z.H."/>
            <person name="Li M."/>
        </authorList>
    </citation>
    <scope>NUCLEOTIDE SEQUENCE [LARGE SCALE GENOMIC DNA]</scope>
    <source>
        <strain evidence="2">HyVt-485</strain>
    </source>
</reference>
<evidence type="ECO:0000313" key="2">
    <source>
        <dbReference type="EMBL" id="HHL42345.1"/>
    </source>
</evidence>
<keyword evidence="1" id="KW-0472">Membrane</keyword>
<keyword evidence="1" id="KW-0812">Transmembrane</keyword>
<dbReference type="EMBL" id="DRMJ01000091">
    <property type="protein sequence ID" value="HHL42345.1"/>
    <property type="molecule type" value="Genomic_DNA"/>
</dbReference>
<evidence type="ECO:0000256" key="1">
    <source>
        <dbReference type="SAM" id="Phobius"/>
    </source>
</evidence>
<organism evidence="2">
    <name type="scientific">Hellea balneolensis</name>
    <dbReference type="NCBI Taxonomy" id="287478"/>
    <lineage>
        <taxon>Bacteria</taxon>
        <taxon>Pseudomonadati</taxon>
        <taxon>Pseudomonadota</taxon>
        <taxon>Alphaproteobacteria</taxon>
        <taxon>Maricaulales</taxon>
        <taxon>Robiginitomaculaceae</taxon>
        <taxon>Hellea</taxon>
    </lineage>
</organism>
<keyword evidence="1" id="KW-1133">Transmembrane helix</keyword>
<feature type="transmembrane region" description="Helical" evidence="1">
    <location>
        <begin position="74"/>
        <end position="96"/>
    </location>
</feature>
<dbReference type="InterPro" id="IPR036596">
    <property type="entry name" value="Cyt-C_aa3_sf"/>
</dbReference>
<accession>A0A7C5R7N6</accession>
<gene>
    <name evidence="2" type="ORF">ENJ42_01900</name>
</gene>
<proteinExistence type="predicted"/>
<evidence type="ECO:0008006" key="3">
    <source>
        <dbReference type="Google" id="ProtNLM"/>
    </source>
</evidence>
<sequence>MSSEYVRGTMPTLGQETTFHGFIRFSAFATAFLSVALLMPILVFAARMDWKLALAITFVVGLIMTKPLKLGGKWLATLFALAIVAGLLGVFVSALAG</sequence>
<protein>
    <recommendedName>
        <fullName evidence="3">Aa3-type cytochrome c oxidase subunit IV</fullName>
    </recommendedName>
</protein>
<name>A0A7C5R7N6_9PROT</name>
<dbReference type="Proteomes" id="UP000885830">
    <property type="component" value="Unassembled WGS sequence"/>
</dbReference>
<dbReference type="SUPFAM" id="SSF81469">
    <property type="entry name" value="Bacterial aa3 type cytochrome c oxidase subunit IV"/>
    <property type="match status" value="1"/>
</dbReference>
<feature type="transmembrane region" description="Helical" evidence="1">
    <location>
        <begin position="22"/>
        <end position="45"/>
    </location>
</feature>